<reference evidence="4 5" key="1">
    <citation type="submission" date="2018-10" db="EMBL/GenBank/DDBJ databases">
        <title>Ulvibacterium marinum gen. nov., sp. nov., a novel marine bacterium of the family Flavobacteriaceae, isolated from a culture of the green alga Ulva prolifera.</title>
        <authorList>
            <person name="Zhang Z."/>
        </authorList>
    </citation>
    <scope>NUCLEOTIDE SEQUENCE [LARGE SCALE GENOMIC DNA]</scope>
    <source>
        <strain evidence="4 5">CCMM003</strain>
    </source>
</reference>
<proteinExistence type="predicted"/>
<keyword evidence="1" id="KW-0472">Membrane</keyword>
<dbReference type="GO" id="GO:0016020">
    <property type="term" value="C:membrane"/>
    <property type="evidence" value="ECO:0007669"/>
    <property type="project" value="InterPro"/>
</dbReference>
<evidence type="ECO:0008006" key="6">
    <source>
        <dbReference type="Google" id="ProtNLM"/>
    </source>
</evidence>
<dbReference type="InterPro" id="IPR050640">
    <property type="entry name" value="Bact_2-comp_sensor_kinase"/>
</dbReference>
<accession>A0A3B0CFH3</accession>
<dbReference type="InterPro" id="IPR036890">
    <property type="entry name" value="HATPase_C_sf"/>
</dbReference>
<feature type="domain" description="Two component regulator three Y" evidence="3">
    <location>
        <begin position="745"/>
        <end position="805"/>
    </location>
</feature>
<dbReference type="Pfam" id="PF07495">
    <property type="entry name" value="Y_Y_Y"/>
    <property type="match status" value="1"/>
</dbReference>
<dbReference type="PANTHER" id="PTHR34220:SF7">
    <property type="entry name" value="SENSOR HISTIDINE KINASE YPDA"/>
    <property type="match status" value="1"/>
</dbReference>
<dbReference type="SUPFAM" id="SSF63829">
    <property type="entry name" value="Calcium-dependent phosphotriesterase"/>
    <property type="match status" value="1"/>
</dbReference>
<dbReference type="OrthoDB" id="9809670at2"/>
<dbReference type="Proteomes" id="UP000276603">
    <property type="component" value="Unassembled WGS sequence"/>
</dbReference>
<protein>
    <recommendedName>
        <fullName evidence="6">Signal transduction histidine kinase internal region domain-containing protein</fullName>
    </recommendedName>
</protein>
<keyword evidence="1" id="KW-0812">Transmembrane</keyword>
<feature type="domain" description="Signal transduction histidine kinase internal region" evidence="2">
    <location>
        <begin position="852"/>
        <end position="928"/>
    </location>
</feature>
<dbReference type="Pfam" id="PF07494">
    <property type="entry name" value="Reg_prop"/>
    <property type="match status" value="1"/>
</dbReference>
<evidence type="ECO:0000259" key="3">
    <source>
        <dbReference type="Pfam" id="PF07495"/>
    </source>
</evidence>
<dbReference type="Gene3D" id="2.130.10.10">
    <property type="entry name" value="YVTN repeat-like/Quinoprotein amine dehydrogenase"/>
    <property type="match status" value="2"/>
</dbReference>
<evidence type="ECO:0000259" key="2">
    <source>
        <dbReference type="Pfam" id="PF06580"/>
    </source>
</evidence>
<dbReference type="Pfam" id="PF06580">
    <property type="entry name" value="His_kinase"/>
    <property type="match status" value="1"/>
</dbReference>
<dbReference type="InterPro" id="IPR011110">
    <property type="entry name" value="Reg_prop"/>
</dbReference>
<name>A0A3B0CFH3_9FLAO</name>
<organism evidence="4 5">
    <name type="scientific">Ulvibacterium marinum</name>
    <dbReference type="NCBI Taxonomy" id="2419782"/>
    <lineage>
        <taxon>Bacteria</taxon>
        <taxon>Pseudomonadati</taxon>
        <taxon>Bacteroidota</taxon>
        <taxon>Flavobacteriia</taxon>
        <taxon>Flavobacteriales</taxon>
        <taxon>Flavobacteriaceae</taxon>
        <taxon>Ulvibacterium</taxon>
    </lineage>
</organism>
<dbReference type="SUPFAM" id="SSF55874">
    <property type="entry name" value="ATPase domain of HSP90 chaperone/DNA topoisomerase II/histidine kinase"/>
    <property type="match status" value="1"/>
</dbReference>
<feature type="transmembrane region" description="Helical" evidence="1">
    <location>
        <begin position="814"/>
        <end position="832"/>
    </location>
</feature>
<dbReference type="InterPro" id="IPR010559">
    <property type="entry name" value="Sig_transdc_His_kin_internal"/>
</dbReference>
<dbReference type="InterPro" id="IPR011123">
    <property type="entry name" value="Y_Y_Y"/>
</dbReference>
<comment type="caution">
    <text evidence="4">The sequence shown here is derived from an EMBL/GenBank/DDBJ whole genome shotgun (WGS) entry which is preliminary data.</text>
</comment>
<dbReference type="Gene3D" id="2.60.40.10">
    <property type="entry name" value="Immunoglobulins"/>
    <property type="match status" value="1"/>
</dbReference>
<evidence type="ECO:0000256" key="1">
    <source>
        <dbReference type="SAM" id="Phobius"/>
    </source>
</evidence>
<evidence type="ECO:0000313" key="4">
    <source>
        <dbReference type="EMBL" id="RKN82517.1"/>
    </source>
</evidence>
<dbReference type="InterPro" id="IPR015943">
    <property type="entry name" value="WD40/YVTN_repeat-like_dom_sf"/>
</dbReference>
<dbReference type="EMBL" id="RBCJ01000001">
    <property type="protein sequence ID" value="RKN82517.1"/>
    <property type="molecule type" value="Genomic_DNA"/>
</dbReference>
<dbReference type="RefSeq" id="WP_120709708.1">
    <property type="nucleotide sequence ID" value="NZ_RBCJ01000001.1"/>
</dbReference>
<dbReference type="GO" id="GO:0000155">
    <property type="term" value="F:phosphorelay sensor kinase activity"/>
    <property type="evidence" value="ECO:0007669"/>
    <property type="project" value="InterPro"/>
</dbReference>
<gene>
    <name evidence="4" type="ORF">D7Z94_01330</name>
</gene>
<keyword evidence="5" id="KW-1185">Reference proteome</keyword>
<evidence type="ECO:0000313" key="5">
    <source>
        <dbReference type="Proteomes" id="UP000276603"/>
    </source>
</evidence>
<dbReference type="Gene3D" id="3.30.565.10">
    <property type="entry name" value="Histidine kinase-like ATPase, C-terminal domain"/>
    <property type="match status" value="1"/>
</dbReference>
<dbReference type="AlphaFoldDB" id="A0A3B0CFH3"/>
<keyword evidence="1" id="KW-1133">Transmembrane helix</keyword>
<sequence length="1064" mass="122459">MRKIITYSIILYALVFNVLNAQDYTIRDIAINSNGESHKYRNLMQVDHDGFLWYSTHNGLVKDFGAYNVLSSFLDENPNNLPKYIHGFFIDSKQRIWVFATTGLFVSNKSLGDSFNRIEFKPFLMGRELQPNSFIEDCHGNLWIVAGGPVNNNIILKVDPSLKVTEYQIPGIGPRDVYAAYFLRNFLHFERRIGCDTFLVRQGRKLFVLDKGKTTPIADFTATLSYDDSVYYYPGWEWQYNGGDGLLITDNGDILPESLETRYTYEGEVFETHFIKDLDIQVLNLPLQEMMPITQDSNPILKNHADLIGIDDRGKTLVLFKMMELDGEFHLKKTYDIPFPFLIDDVIIDNNDVIYVSNYDRIRKIKFGKNSFDRILYANGEQNIDTRGFLELPNKDILAATDEGVFRLSSRGGNNYGESPYRTESVFPKLNLLRSFLKASDSTAWCIGEHKGLWEINFLKNTIVDTNIFYAHRRLANLHYYDILKHSDSTFLLASNYDLQEFNFKQKKFRVLPIPPLENAIDPIIRVLQKTRDKLYIGTDVNGLIIQDLDSDTFLHLTKDSTHNGLALPTNTIYTIFLDQQENIWLGTDKGAVQIDKDLKKATVLGAREGFTDLNVVGILEDAEENMWFSTHDGLYRYEKGLKKITAFYVEDGLTFNDFNQYSYYRSSTGKLFFGGVRGLIAFDSIDDAVRSQDLRIFPTKFEYYDTNEKKDVEVDVMKKDNYSFSLPYAKNSFSVTYSINDCYNTETNKYAYKLEGFTEEWVNLGDRTTLKLLSIPPGDYVLRIKGSDPAGVESANELNYDIHVAQVFYKRPWIQAIVLLFLLGIVALILYNHSVRERKKHELRLTMVELERKTLRAQMNPHFIFNALNGIRKTVKKGTLSKLDDYITNFSSLMRLTLDLTRNENILLAKEIRYIQNYVALTNTKSEYKIDLIIQCGPDIDMEDTFIPSMVLQPIVENAIVHGFTDDQRERTILLKIERSEATKQLILIIEDDGVGISETKKKRGPDQGHQSHATQILRERLKLLNQIRKREFGYEITTMDIGDGARTGTQVTIKIPYKGSNA</sequence>
<dbReference type="PANTHER" id="PTHR34220">
    <property type="entry name" value="SENSOR HISTIDINE KINASE YPDA"/>
    <property type="match status" value="1"/>
</dbReference>
<dbReference type="InterPro" id="IPR013783">
    <property type="entry name" value="Ig-like_fold"/>
</dbReference>